<reference evidence="2 3" key="1">
    <citation type="submission" date="2019-05" db="EMBL/GenBank/DDBJ databases">
        <title>Another draft genome of Portunus trituberculatus and its Hox gene families provides insights of decapod evolution.</title>
        <authorList>
            <person name="Jeong J.-H."/>
            <person name="Song I."/>
            <person name="Kim S."/>
            <person name="Choi T."/>
            <person name="Kim D."/>
            <person name="Ryu S."/>
            <person name="Kim W."/>
        </authorList>
    </citation>
    <scope>NUCLEOTIDE SEQUENCE [LARGE SCALE GENOMIC DNA]</scope>
    <source>
        <tissue evidence="2">Muscle</tissue>
    </source>
</reference>
<organism evidence="2 3">
    <name type="scientific">Portunus trituberculatus</name>
    <name type="common">Swimming crab</name>
    <name type="synonym">Neptunus trituberculatus</name>
    <dbReference type="NCBI Taxonomy" id="210409"/>
    <lineage>
        <taxon>Eukaryota</taxon>
        <taxon>Metazoa</taxon>
        <taxon>Ecdysozoa</taxon>
        <taxon>Arthropoda</taxon>
        <taxon>Crustacea</taxon>
        <taxon>Multicrustacea</taxon>
        <taxon>Malacostraca</taxon>
        <taxon>Eumalacostraca</taxon>
        <taxon>Eucarida</taxon>
        <taxon>Decapoda</taxon>
        <taxon>Pleocyemata</taxon>
        <taxon>Brachyura</taxon>
        <taxon>Eubrachyura</taxon>
        <taxon>Portunoidea</taxon>
        <taxon>Portunidae</taxon>
        <taxon>Portuninae</taxon>
        <taxon>Portunus</taxon>
    </lineage>
</organism>
<evidence type="ECO:0000313" key="3">
    <source>
        <dbReference type="Proteomes" id="UP000324222"/>
    </source>
</evidence>
<sequence>MAWICSCMDSRSCWGPLSPSPPPGSPLTGGEVVRQGDLRPWFLRMEEIWSCRGAAVRQVLQRRRRRGIDGLILEVDAVGVQQHLVGEAKVAVWAVQRLLLVSLTVAVQEPENHNISHNTTTTTTLAAANTDTTTLTQH</sequence>
<dbReference type="Proteomes" id="UP000324222">
    <property type="component" value="Unassembled WGS sequence"/>
</dbReference>
<evidence type="ECO:0000256" key="1">
    <source>
        <dbReference type="SAM" id="MobiDB-lite"/>
    </source>
</evidence>
<evidence type="ECO:0000313" key="2">
    <source>
        <dbReference type="EMBL" id="MPC23614.1"/>
    </source>
</evidence>
<gene>
    <name evidence="2" type="ORF">E2C01_016671</name>
</gene>
<protein>
    <submittedName>
        <fullName evidence="2">Uncharacterized protein</fullName>
    </submittedName>
</protein>
<feature type="compositionally biased region" description="Low complexity" evidence="1">
    <location>
        <begin position="118"/>
        <end position="138"/>
    </location>
</feature>
<comment type="caution">
    <text evidence="2">The sequence shown here is derived from an EMBL/GenBank/DDBJ whole genome shotgun (WGS) entry which is preliminary data.</text>
</comment>
<keyword evidence="3" id="KW-1185">Reference proteome</keyword>
<dbReference type="EMBL" id="VSRR010001231">
    <property type="protein sequence ID" value="MPC23614.1"/>
    <property type="molecule type" value="Genomic_DNA"/>
</dbReference>
<dbReference type="AlphaFoldDB" id="A0A5B7DRE4"/>
<accession>A0A5B7DRE4</accession>
<name>A0A5B7DRE4_PORTR</name>
<proteinExistence type="predicted"/>
<feature type="region of interest" description="Disordered" evidence="1">
    <location>
        <begin position="114"/>
        <end position="138"/>
    </location>
</feature>